<evidence type="ECO:0000256" key="4">
    <source>
        <dbReference type="ARBA" id="ARBA00022475"/>
    </source>
</evidence>
<evidence type="ECO:0000256" key="9">
    <source>
        <dbReference type="ARBA" id="ARBA00023244"/>
    </source>
</evidence>
<evidence type="ECO:0000256" key="11">
    <source>
        <dbReference type="SAM" id="Phobius"/>
    </source>
</evidence>
<evidence type="ECO:0000256" key="5">
    <source>
        <dbReference type="ARBA" id="ARBA00022519"/>
    </source>
</evidence>
<keyword evidence="7 11" id="KW-1133">Transmembrane helix</keyword>
<dbReference type="Proteomes" id="UP001178148">
    <property type="component" value="Unassembled WGS sequence"/>
</dbReference>
<proteinExistence type="predicted"/>
<feature type="transmembrane region" description="Helical" evidence="11">
    <location>
        <begin position="44"/>
        <end position="65"/>
    </location>
</feature>
<dbReference type="GO" id="GO:0005886">
    <property type="term" value="C:plasma membrane"/>
    <property type="evidence" value="ECO:0007669"/>
    <property type="project" value="UniProtKB-SubCell"/>
</dbReference>
<dbReference type="InterPro" id="IPR019734">
    <property type="entry name" value="TPR_rpt"/>
</dbReference>
<comment type="function">
    <text evidence="1">Involved in a late step of protoheme IX synthesis.</text>
</comment>
<keyword evidence="8 11" id="KW-0472">Membrane</keyword>
<organism evidence="13 14">
    <name type="scientific">Candidatus Endonucleibacter bathymodioli</name>
    <dbReference type="NCBI Taxonomy" id="539814"/>
    <lineage>
        <taxon>Bacteria</taxon>
        <taxon>Pseudomonadati</taxon>
        <taxon>Pseudomonadota</taxon>
        <taxon>Gammaproteobacteria</taxon>
        <taxon>Oceanospirillales</taxon>
        <taxon>Endozoicomonadaceae</taxon>
        <taxon>Candidatus Endonucleibacter</taxon>
    </lineage>
</organism>
<dbReference type="Pfam" id="PF07219">
    <property type="entry name" value="HemY_N"/>
    <property type="match status" value="1"/>
</dbReference>
<dbReference type="PROSITE" id="PS50005">
    <property type="entry name" value="TPR"/>
    <property type="match status" value="1"/>
</dbReference>
<evidence type="ECO:0000256" key="7">
    <source>
        <dbReference type="ARBA" id="ARBA00022989"/>
    </source>
</evidence>
<reference evidence="13 14" key="1">
    <citation type="journal article" date="2023" name="bioRxiv">
        <title>An intranuclear bacterial parasite of deep-sea mussels expresses apoptosis inhibitors acquired from its host.</title>
        <authorList>
            <person name="Gonzalez Porras M.A."/>
            <person name="Assie A."/>
            <person name="Tietjen M."/>
            <person name="Violette M."/>
            <person name="Kleiner M."/>
            <person name="Gruber-Vodicka H."/>
            <person name="Dubilier N."/>
            <person name="Leisch N."/>
        </authorList>
    </citation>
    <scope>NUCLEOTIDE SEQUENCE [LARGE SCALE GENOMIC DNA]</scope>
    <source>
        <strain evidence="13">IAP13</strain>
    </source>
</reference>
<evidence type="ECO:0000256" key="1">
    <source>
        <dbReference type="ARBA" id="ARBA00002962"/>
    </source>
</evidence>
<keyword evidence="5" id="KW-0997">Cell inner membrane</keyword>
<accession>A0AA90STT1</accession>
<dbReference type="SUPFAM" id="SSF48452">
    <property type="entry name" value="TPR-like"/>
    <property type="match status" value="2"/>
</dbReference>
<feature type="domain" description="HemY N-terminal" evidence="12">
    <location>
        <begin position="26"/>
        <end position="132"/>
    </location>
</feature>
<keyword evidence="14" id="KW-1185">Reference proteome</keyword>
<dbReference type="SMART" id="SM00028">
    <property type="entry name" value="TPR"/>
    <property type="match status" value="2"/>
</dbReference>
<dbReference type="GO" id="GO:0042168">
    <property type="term" value="P:heme metabolic process"/>
    <property type="evidence" value="ECO:0007669"/>
    <property type="project" value="InterPro"/>
</dbReference>
<dbReference type="InterPro" id="IPR011990">
    <property type="entry name" value="TPR-like_helical_dom_sf"/>
</dbReference>
<keyword evidence="6 11" id="KW-0812">Transmembrane</keyword>
<evidence type="ECO:0000256" key="6">
    <source>
        <dbReference type="ARBA" id="ARBA00022692"/>
    </source>
</evidence>
<comment type="pathway">
    <text evidence="3">Porphyrin-containing compound metabolism; protoheme biosynthesis.</text>
</comment>
<feature type="repeat" description="TPR" evidence="10">
    <location>
        <begin position="369"/>
        <end position="402"/>
    </location>
</feature>
<protein>
    <submittedName>
        <fullName evidence="13">Heme biosynthesis HemY N-terminal domain-containing protein</fullName>
    </submittedName>
</protein>
<sequence>MKNFSLFLLALVICFILANAMVNDSGYVLVAYENMTFESSLWGALLLIIATLGGIWLSIGLLQIFTDISTFIYPWSSTARQSRARRLSTRGLTEFTLGHWKKAEKLLAQAAEDGESPLTNYLAAARAAHESGNTEAISKYLRHADRSTLGADIAVGITKAQLQLSGGQLEQALATLTHLYKKAPSHPYILKLLKQAYVRLNDWQGVAKLLPRLKKYKVIDTKKYHEIEKQTIEALFEQAYKQGRSQNHLEQRIKPVIKVWKNLSSQQRRDPLSLLHYSSSLVMLGAGDKAEHLLRENLIAHYCTPLIKLYGKIQGKDNHNQLLTAEALLSERPNDPELLLTLGRLAMRNELWGKALEYFETSLNLRKGVDVYNELGKLLAHMNDHKKSSHYFHEGLKLVADDTSVELAVQCA</sequence>
<dbReference type="GO" id="GO:0006779">
    <property type="term" value="P:porphyrin-containing compound biosynthetic process"/>
    <property type="evidence" value="ECO:0007669"/>
    <property type="project" value="UniProtKB-KW"/>
</dbReference>
<name>A0AA90STT1_9GAMM</name>
<keyword evidence="4" id="KW-1003">Cell membrane</keyword>
<dbReference type="AlphaFoldDB" id="A0AA90STT1"/>
<comment type="caution">
    <text evidence="13">The sequence shown here is derived from an EMBL/GenBank/DDBJ whole genome shotgun (WGS) entry which is preliminary data.</text>
</comment>
<evidence type="ECO:0000256" key="3">
    <source>
        <dbReference type="ARBA" id="ARBA00004744"/>
    </source>
</evidence>
<dbReference type="Gene3D" id="1.25.40.10">
    <property type="entry name" value="Tetratricopeptide repeat domain"/>
    <property type="match status" value="2"/>
</dbReference>
<keyword evidence="10" id="KW-0802">TPR repeat</keyword>
<comment type="subcellular location">
    <subcellularLocation>
        <location evidence="2">Cell inner membrane</location>
        <topology evidence="2">Multi-pass membrane protein</topology>
    </subcellularLocation>
</comment>
<dbReference type="EMBL" id="JASXSV010000024">
    <property type="protein sequence ID" value="MDP0589935.1"/>
    <property type="molecule type" value="Genomic_DNA"/>
</dbReference>
<gene>
    <name evidence="13" type="ORF">QS748_12440</name>
</gene>
<evidence type="ECO:0000313" key="13">
    <source>
        <dbReference type="EMBL" id="MDP0589935.1"/>
    </source>
</evidence>
<dbReference type="InterPro" id="IPR010817">
    <property type="entry name" value="HemY_N"/>
</dbReference>
<evidence type="ECO:0000256" key="2">
    <source>
        <dbReference type="ARBA" id="ARBA00004429"/>
    </source>
</evidence>
<evidence type="ECO:0000259" key="12">
    <source>
        <dbReference type="Pfam" id="PF07219"/>
    </source>
</evidence>
<dbReference type="NCBIfam" id="TIGR00540">
    <property type="entry name" value="TPR_hemY_coli"/>
    <property type="match status" value="1"/>
</dbReference>
<keyword evidence="9" id="KW-0627">Porphyrin biosynthesis</keyword>
<evidence type="ECO:0000256" key="10">
    <source>
        <dbReference type="PROSITE-ProRule" id="PRU00339"/>
    </source>
</evidence>
<evidence type="ECO:0000256" key="8">
    <source>
        <dbReference type="ARBA" id="ARBA00023136"/>
    </source>
</evidence>
<dbReference type="InterPro" id="IPR005254">
    <property type="entry name" value="Heme_biosyn_assoc_TPR_pro"/>
</dbReference>
<evidence type="ECO:0000313" key="14">
    <source>
        <dbReference type="Proteomes" id="UP001178148"/>
    </source>
</evidence>